<sequence>MPTSRRIVHVVALSVAVLVVAAVSFWLLRDPEGPDAVSKPLQTWLSRGWKDWSPATWRSKPGDFYNPAIKGHWSSSRMSDSTDPNVSLDAGDPEPGASDPEPRPIPALPVATPYHSTAAVIGKVFFDSPNGPKVCTGTAVQDPAAPGKSNLVWTAGHCVHAGAGGGWYRNIVFVPSYNNDGSSGTAGNQAPLDEVAPYGTWWADWAETSPQWISEGSDTGGKGSAFDFAVLHVRPPSGDASLQETIGAAAPVRFDVPSAQSLLTASVWGYPAESPFDGETLFSCQDRPGRLSVDKDAPTMYRVGCTMTGGASGGGWFAPGPDGSLALVSDTSIGSTSHTWLAGPSLGKQAEKVYDAISRRFAGQKNGTGTPAS</sequence>
<keyword evidence="3" id="KW-1133">Transmembrane helix</keyword>
<name>A0ABX0YPN5_STRTL</name>
<dbReference type="PANTHER" id="PTHR15462">
    <property type="entry name" value="SERINE PROTEASE"/>
    <property type="match status" value="1"/>
</dbReference>
<evidence type="ECO:0000313" key="5">
    <source>
        <dbReference type="Proteomes" id="UP000635996"/>
    </source>
</evidence>
<evidence type="ECO:0000256" key="2">
    <source>
        <dbReference type="SAM" id="MobiDB-lite"/>
    </source>
</evidence>
<keyword evidence="1" id="KW-0732">Signal</keyword>
<organism evidence="4 5">
    <name type="scientific">Streptomyces thermoviolaceus subsp. thermoviolaceus</name>
    <dbReference type="NCBI Taxonomy" id="66860"/>
    <lineage>
        <taxon>Bacteria</taxon>
        <taxon>Bacillati</taxon>
        <taxon>Actinomycetota</taxon>
        <taxon>Actinomycetes</taxon>
        <taxon>Kitasatosporales</taxon>
        <taxon>Streptomycetaceae</taxon>
        <taxon>Streptomyces</taxon>
    </lineage>
</organism>
<dbReference type="InterPro" id="IPR009003">
    <property type="entry name" value="Peptidase_S1_PA"/>
</dbReference>
<dbReference type="SUPFAM" id="SSF50494">
    <property type="entry name" value="Trypsin-like serine proteases"/>
    <property type="match status" value="1"/>
</dbReference>
<dbReference type="InterPro" id="IPR043504">
    <property type="entry name" value="Peptidase_S1_PA_chymotrypsin"/>
</dbReference>
<evidence type="ECO:0008006" key="6">
    <source>
        <dbReference type="Google" id="ProtNLM"/>
    </source>
</evidence>
<dbReference type="RefSeq" id="WP_168131367.1">
    <property type="nucleotide sequence ID" value="NZ_BMVZ01000009.1"/>
</dbReference>
<protein>
    <recommendedName>
        <fullName evidence="6">Secreted protein</fullName>
    </recommendedName>
</protein>
<comment type="caution">
    <text evidence="4">The sequence shown here is derived from an EMBL/GenBank/DDBJ whole genome shotgun (WGS) entry which is preliminary data.</text>
</comment>
<keyword evidence="5" id="KW-1185">Reference proteome</keyword>
<dbReference type="InterPro" id="IPR050966">
    <property type="entry name" value="Glutamyl_endopeptidase"/>
</dbReference>
<dbReference type="EMBL" id="JAATEL010000008">
    <property type="protein sequence ID" value="NJP14532.1"/>
    <property type="molecule type" value="Genomic_DNA"/>
</dbReference>
<feature type="compositionally biased region" description="Polar residues" evidence="2">
    <location>
        <begin position="74"/>
        <end position="85"/>
    </location>
</feature>
<keyword evidence="3" id="KW-0812">Transmembrane</keyword>
<feature type="region of interest" description="Disordered" evidence="2">
    <location>
        <begin position="74"/>
        <end position="109"/>
    </location>
</feature>
<evidence type="ECO:0000313" key="4">
    <source>
        <dbReference type="EMBL" id="NJP14532.1"/>
    </source>
</evidence>
<accession>A0ABX0YPN5</accession>
<dbReference type="PANTHER" id="PTHR15462:SF19">
    <property type="entry name" value="PEPTIDASE S1 DOMAIN-CONTAINING PROTEIN"/>
    <property type="match status" value="1"/>
</dbReference>
<keyword evidence="3" id="KW-0472">Membrane</keyword>
<proteinExistence type="predicted"/>
<evidence type="ECO:0000256" key="1">
    <source>
        <dbReference type="ARBA" id="ARBA00022729"/>
    </source>
</evidence>
<evidence type="ECO:0000256" key="3">
    <source>
        <dbReference type="SAM" id="Phobius"/>
    </source>
</evidence>
<reference evidence="4 5" key="1">
    <citation type="submission" date="2020-03" db="EMBL/GenBank/DDBJ databases">
        <title>WGS of actinomycetes isolated from Thailand.</title>
        <authorList>
            <person name="Thawai C."/>
        </authorList>
    </citation>
    <scope>NUCLEOTIDE SEQUENCE [LARGE SCALE GENOMIC DNA]</scope>
    <source>
        <strain evidence="4 5">NBRC 13905</strain>
    </source>
</reference>
<gene>
    <name evidence="4" type="ORF">HCJ95_09545</name>
</gene>
<dbReference type="Proteomes" id="UP000635996">
    <property type="component" value="Unassembled WGS sequence"/>
</dbReference>
<dbReference type="Gene3D" id="2.40.10.10">
    <property type="entry name" value="Trypsin-like serine proteases"/>
    <property type="match status" value="2"/>
</dbReference>
<feature type="transmembrane region" description="Helical" evidence="3">
    <location>
        <begin position="7"/>
        <end position="28"/>
    </location>
</feature>